<organism evidence="2 3">
    <name type="scientific">Ligilactobacillus salivarius</name>
    <dbReference type="NCBI Taxonomy" id="1624"/>
    <lineage>
        <taxon>Bacteria</taxon>
        <taxon>Bacillati</taxon>
        <taxon>Bacillota</taxon>
        <taxon>Bacilli</taxon>
        <taxon>Lactobacillales</taxon>
        <taxon>Lactobacillaceae</taxon>
        <taxon>Ligilactobacillus</taxon>
    </lineage>
</organism>
<sequence>MKKINRLVYFLADYVNFLRISLIVIGITLTITVNLQIRDMVLPIVIAAVSTPFLIFYLLDLIISADFKELTKKVKYEATKYSEVIMLMNRKQEYLYLIEEEMAKKRYYLIATNDGEKTVEKDTVHINNKIRLADNEHKVGFTDIEYIEVKYDENLPEYKRNLFDQRMRSKNYKYKNQLNIINYVSKEVLSGNYRGTCNALGGKINENNQQNSLFFR</sequence>
<evidence type="ECO:0000313" key="2">
    <source>
        <dbReference type="EMBL" id="AIR11844.1"/>
    </source>
</evidence>
<dbReference type="Proteomes" id="UP000029488">
    <property type="component" value="Plasmid pLMP1046"/>
</dbReference>
<dbReference type="RefSeq" id="WP_044005980.1">
    <property type="nucleotide sequence ID" value="NZ_CP007649.1"/>
</dbReference>
<keyword evidence="1" id="KW-0812">Transmembrane</keyword>
<gene>
    <name evidence="2" type="ORF">LSJ_4067</name>
</gene>
<dbReference type="EMBL" id="CP007649">
    <property type="protein sequence ID" value="AIR11844.1"/>
    <property type="molecule type" value="Genomic_DNA"/>
</dbReference>
<name>A0A089QFR7_9LACO</name>
<evidence type="ECO:0000256" key="1">
    <source>
        <dbReference type="SAM" id="Phobius"/>
    </source>
</evidence>
<accession>A0A089QFR7</accession>
<proteinExistence type="predicted"/>
<geneLocation type="plasmid" evidence="2 3">
    <name>pLMP1046</name>
</geneLocation>
<dbReference type="AlphaFoldDB" id="A0A089QFR7"/>
<evidence type="ECO:0000313" key="3">
    <source>
        <dbReference type="Proteomes" id="UP000029488"/>
    </source>
</evidence>
<keyword evidence="1" id="KW-0472">Membrane</keyword>
<keyword evidence="1" id="KW-1133">Transmembrane helix</keyword>
<dbReference type="KEGG" id="lsj:LSJ_4067"/>
<feature type="transmembrane region" description="Helical" evidence="1">
    <location>
        <begin position="41"/>
        <end position="63"/>
    </location>
</feature>
<feature type="transmembrane region" description="Helical" evidence="1">
    <location>
        <begin position="7"/>
        <end position="29"/>
    </location>
</feature>
<keyword evidence="2" id="KW-0614">Plasmid</keyword>
<reference evidence="2 3" key="1">
    <citation type="journal article" date="2014" name="BMC Genomics">
        <title>Unusual genome complexity in Lactobacillus salivarius JCM1046.</title>
        <authorList>
            <person name="Raftis E.J."/>
            <person name="Forde B.M."/>
            <person name="Claesson M.J."/>
            <person name="O'Toole P.W."/>
        </authorList>
    </citation>
    <scope>NUCLEOTIDE SEQUENCE [LARGE SCALE GENOMIC DNA]</scope>
    <source>
        <strain evidence="2 3">JCM1046</strain>
        <plasmid evidence="2 3">pLMP1046</plasmid>
    </source>
</reference>
<protein>
    <submittedName>
        <fullName evidence="2">Uncharacterized protein</fullName>
    </submittedName>
</protein>